<proteinExistence type="predicted"/>
<dbReference type="OrthoDB" id="2008713at2759"/>
<accession>A0A843VKS1</accession>
<dbReference type="Gene3D" id="4.10.60.10">
    <property type="entry name" value="Zinc finger, CCHC-type"/>
    <property type="match status" value="1"/>
</dbReference>
<keyword evidence="4" id="KW-1185">Reference proteome</keyword>
<dbReference type="GO" id="GO:0003676">
    <property type="term" value="F:nucleic acid binding"/>
    <property type="evidence" value="ECO:0007669"/>
    <property type="project" value="InterPro"/>
</dbReference>
<feature type="non-terminal residue" evidence="3">
    <location>
        <position position="185"/>
    </location>
</feature>
<keyword evidence="1" id="KW-0862">Zinc</keyword>
<feature type="non-terminal residue" evidence="3">
    <location>
        <position position="1"/>
    </location>
</feature>
<dbReference type="AlphaFoldDB" id="A0A843VKS1"/>
<evidence type="ECO:0000313" key="3">
    <source>
        <dbReference type="EMBL" id="MQL99482.1"/>
    </source>
</evidence>
<dbReference type="InterPro" id="IPR001878">
    <property type="entry name" value="Znf_CCHC"/>
</dbReference>
<dbReference type="GO" id="GO:0008270">
    <property type="term" value="F:zinc ion binding"/>
    <property type="evidence" value="ECO:0007669"/>
    <property type="project" value="UniProtKB-KW"/>
</dbReference>
<keyword evidence="1" id="KW-0863">Zinc-finger</keyword>
<name>A0A843VKS1_COLES</name>
<reference evidence="3" key="1">
    <citation type="submission" date="2017-07" db="EMBL/GenBank/DDBJ databases">
        <title>Taro Niue Genome Assembly and Annotation.</title>
        <authorList>
            <person name="Atibalentja N."/>
            <person name="Keating K."/>
            <person name="Fields C.J."/>
        </authorList>
    </citation>
    <scope>NUCLEOTIDE SEQUENCE</scope>
    <source>
        <strain evidence="3">Niue_2</strain>
        <tissue evidence="3">Leaf</tissue>
    </source>
</reference>
<evidence type="ECO:0000256" key="1">
    <source>
        <dbReference type="PROSITE-ProRule" id="PRU00047"/>
    </source>
</evidence>
<gene>
    <name evidence="3" type="ORF">Taro_032204</name>
</gene>
<keyword evidence="1" id="KW-0479">Metal-binding</keyword>
<dbReference type="PROSITE" id="PS50158">
    <property type="entry name" value="ZF_CCHC"/>
    <property type="match status" value="1"/>
</dbReference>
<comment type="caution">
    <text evidence="3">The sequence shown here is derived from an EMBL/GenBank/DDBJ whole genome shotgun (WGS) entry which is preliminary data.</text>
</comment>
<dbReference type="EMBL" id="NMUH01002356">
    <property type="protein sequence ID" value="MQL99482.1"/>
    <property type="molecule type" value="Genomic_DNA"/>
</dbReference>
<dbReference type="Proteomes" id="UP000652761">
    <property type="component" value="Unassembled WGS sequence"/>
</dbReference>
<evidence type="ECO:0000259" key="2">
    <source>
        <dbReference type="PROSITE" id="PS50158"/>
    </source>
</evidence>
<organism evidence="3 4">
    <name type="scientific">Colocasia esculenta</name>
    <name type="common">Wild taro</name>
    <name type="synonym">Arum esculentum</name>
    <dbReference type="NCBI Taxonomy" id="4460"/>
    <lineage>
        <taxon>Eukaryota</taxon>
        <taxon>Viridiplantae</taxon>
        <taxon>Streptophyta</taxon>
        <taxon>Embryophyta</taxon>
        <taxon>Tracheophyta</taxon>
        <taxon>Spermatophyta</taxon>
        <taxon>Magnoliopsida</taxon>
        <taxon>Liliopsida</taxon>
        <taxon>Araceae</taxon>
        <taxon>Aroideae</taxon>
        <taxon>Colocasieae</taxon>
        <taxon>Colocasia</taxon>
    </lineage>
</organism>
<sequence>ERSEEDRGALFLWPAEGGEVGSLPSPATRGCYINVIRTTPWAQAIASHGKGGDRAREYAQRRKVEKFVMKLRPSLRAKLLEFDPDTLEEVLSAASKKRSRVETCQEEKPECEHCGKRHGGGVCWLKSRRCLKCGSKDHRIKECPNLKELVPRDVPATATTELPTPPKENEDYILFSEMASTTLPQ</sequence>
<protein>
    <recommendedName>
        <fullName evidence="2">CCHC-type domain-containing protein</fullName>
    </recommendedName>
</protein>
<feature type="domain" description="CCHC-type" evidence="2">
    <location>
        <begin position="128"/>
        <end position="145"/>
    </location>
</feature>
<dbReference type="SMART" id="SM00343">
    <property type="entry name" value="ZnF_C2HC"/>
    <property type="match status" value="1"/>
</dbReference>
<evidence type="ECO:0000313" key="4">
    <source>
        <dbReference type="Proteomes" id="UP000652761"/>
    </source>
</evidence>